<gene>
    <name evidence="3" type="ORF">K8U61_03605</name>
</gene>
<evidence type="ECO:0000313" key="3">
    <source>
        <dbReference type="EMBL" id="MBZ5737238.1"/>
    </source>
</evidence>
<sequence length="197" mass="20129">MNTHVRTTRLAAFGAATALVAGGVVAAAPAAEAKPASLNSSYTCTTALGDQTLGVTIKIDLPTKVKKGSKVAARPVNMKVKLPETLVTPMRDILGITAISGSASKIKYAVGSMKVPLSKVKIPQTDVPDSGGMTLKAKGIANGFKAPKKPGSYVVSIPKAFTFNALNQDGQPVPTSPFPCAVADGAPTKLGTLKVTK</sequence>
<evidence type="ECO:0000259" key="2">
    <source>
        <dbReference type="Pfam" id="PF20611"/>
    </source>
</evidence>
<evidence type="ECO:0000313" key="4">
    <source>
        <dbReference type="Proteomes" id="UP000780875"/>
    </source>
</evidence>
<protein>
    <recommendedName>
        <fullName evidence="2">DUF6801 domain-containing protein</fullName>
    </recommendedName>
</protein>
<dbReference type="RefSeq" id="WP_224121594.1">
    <property type="nucleotide sequence ID" value="NZ_JAIQZJ010000001.1"/>
</dbReference>
<comment type="caution">
    <text evidence="3">The sequence shown here is derived from an EMBL/GenBank/DDBJ whole genome shotgun (WGS) entry which is preliminary data.</text>
</comment>
<name>A0ABS7U8D3_9ACTN</name>
<proteinExistence type="predicted"/>
<reference evidence="3 4" key="1">
    <citation type="submission" date="2021-09" db="EMBL/GenBank/DDBJ databases">
        <title>Whole genome sequence of Nocardioides sp. GBK3QG-3.</title>
        <authorList>
            <person name="Tuo L."/>
        </authorList>
    </citation>
    <scope>NUCLEOTIDE SEQUENCE [LARGE SCALE GENOMIC DNA]</scope>
    <source>
        <strain evidence="3 4">GBK3QG-3</strain>
    </source>
</reference>
<feature type="chain" id="PRO_5046113116" description="DUF6801 domain-containing protein" evidence="1">
    <location>
        <begin position="27"/>
        <end position="197"/>
    </location>
</feature>
<dbReference type="InterPro" id="IPR046542">
    <property type="entry name" value="DUF6801"/>
</dbReference>
<organism evidence="3 4">
    <name type="scientific">Nocardioides mangrovi</name>
    <dbReference type="NCBI Taxonomy" id="2874580"/>
    <lineage>
        <taxon>Bacteria</taxon>
        <taxon>Bacillati</taxon>
        <taxon>Actinomycetota</taxon>
        <taxon>Actinomycetes</taxon>
        <taxon>Propionibacteriales</taxon>
        <taxon>Nocardioidaceae</taxon>
        <taxon>Nocardioides</taxon>
    </lineage>
</organism>
<dbReference type="EMBL" id="JAIQZJ010000001">
    <property type="protein sequence ID" value="MBZ5737238.1"/>
    <property type="molecule type" value="Genomic_DNA"/>
</dbReference>
<keyword evidence="1" id="KW-0732">Signal</keyword>
<dbReference type="Proteomes" id="UP000780875">
    <property type="component" value="Unassembled WGS sequence"/>
</dbReference>
<dbReference type="Pfam" id="PF20611">
    <property type="entry name" value="DUF6801"/>
    <property type="match status" value="1"/>
</dbReference>
<feature type="domain" description="DUF6801" evidence="2">
    <location>
        <begin position="41"/>
        <end position="191"/>
    </location>
</feature>
<keyword evidence="4" id="KW-1185">Reference proteome</keyword>
<evidence type="ECO:0000256" key="1">
    <source>
        <dbReference type="SAM" id="SignalP"/>
    </source>
</evidence>
<accession>A0ABS7U8D3</accession>
<feature type="signal peptide" evidence="1">
    <location>
        <begin position="1"/>
        <end position="26"/>
    </location>
</feature>